<reference evidence="2 3" key="1">
    <citation type="submission" date="2019-09" db="EMBL/GenBank/DDBJ databases">
        <title>A chromosome-level genome assembly of the Chinese tupelo Nyssa sinensis.</title>
        <authorList>
            <person name="Yang X."/>
            <person name="Kang M."/>
            <person name="Yang Y."/>
            <person name="Xiong H."/>
            <person name="Wang M."/>
            <person name="Zhang Z."/>
            <person name="Wang Z."/>
            <person name="Wu H."/>
            <person name="Ma T."/>
            <person name="Liu J."/>
            <person name="Xi Z."/>
        </authorList>
    </citation>
    <scope>NUCLEOTIDE SEQUENCE [LARGE SCALE GENOMIC DNA]</scope>
    <source>
        <strain evidence="2">J267</strain>
        <tissue evidence="2">Leaf</tissue>
    </source>
</reference>
<sequence>MQSTELVEEYFSKTMSIVNKMRSCGEEMGEITVIEKILQSMTRKFDHVVCSIEESKDLDVLSIEELISLLTVHEQRINQHEVVEQALQLQQSSSNTQKGSGRGKGGSSNNKNDHSTYDSRALDTKSRGKGWDDHHGETDNDSNHNIPLSLDDYEEESLPQPTLGDQPAATLEEENSEPSTISRPERTRRRPAWMQDYEVSGVD</sequence>
<dbReference type="PANTHER" id="PTHR35317:SF27">
    <property type="entry name" value="RETROVIRUS-RELATED POL POLYPROTEIN FROM TRANSPOSON TNT 1-94"/>
    <property type="match status" value="1"/>
</dbReference>
<dbReference type="PANTHER" id="PTHR35317">
    <property type="entry name" value="OS04G0629600 PROTEIN"/>
    <property type="match status" value="1"/>
</dbReference>
<evidence type="ECO:0000313" key="2">
    <source>
        <dbReference type="EMBL" id="KAA8547894.1"/>
    </source>
</evidence>
<proteinExistence type="predicted"/>
<name>A0A5J5BZ08_9ASTE</name>
<accession>A0A5J5BZ08</accession>
<feature type="region of interest" description="Disordered" evidence="1">
    <location>
        <begin position="89"/>
        <end position="203"/>
    </location>
</feature>
<dbReference type="OrthoDB" id="2013098at2759"/>
<organism evidence="2 3">
    <name type="scientific">Nyssa sinensis</name>
    <dbReference type="NCBI Taxonomy" id="561372"/>
    <lineage>
        <taxon>Eukaryota</taxon>
        <taxon>Viridiplantae</taxon>
        <taxon>Streptophyta</taxon>
        <taxon>Embryophyta</taxon>
        <taxon>Tracheophyta</taxon>
        <taxon>Spermatophyta</taxon>
        <taxon>Magnoliopsida</taxon>
        <taxon>eudicotyledons</taxon>
        <taxon>Gunneridae</taxon>
        <taxon>Pentapetalae</taxon>
        <taxon>asterids</taxon>
        <taxon>Cornales</taxon>
        <taxon>Nyssaceae</taxon>
        <taxon>Nyssa</taxon>
    </lineage>
</organism>
<keyword evidence="3" id="KW-1185">Reference proteome</keyword>
<evidence type="ECO:0000256" key="1">
    <source>
        <dbReference type="SAM" id="MobiDB-lite"/>
    </source>
</evidence>
<dbReference type="Proteomes" id="UP000325577">
    <property type="component" value="Linkage Group LG1"/>
</dbReference>
<feature type="compositionally biased region" description="Basic and acidic residues" evidence="1">
    <location>
        <begin position="111"/>
        <end position="142"/>
    </location>
</feature>
<gene>
    <name evidence="2" type="ORF">F0562_004323</name>
</gene>
<dbReference type="AlphaFoldDB" id="A0A5J5BZ08"/>
<protein>
    <submittedName>
        <fullName evidence="2">Uncharacterized protein</fullName>
    </submittedName>
</protein>
<dbReference type="EMBL" id="CM018032">
    <property type="protein sequence ID" value="KAA8547894.1"/>
    <property type="molecule type" value="Genomic_DNA"/>
</dbReference>
<dbReference type="Pfam" id="PF14223">
    <property type="entry name" value="Retrotran_gag_2"/>
    <property type="match status" value="1"/>
</dbReference>
<evidence type="ECO:0000313" key="3">
    <source>
        <dbReference type="Proteomes" id="UP000325577"/>
    </source>
</evidence>